<reference evidence="1" key="1">
    <citation type="submission" date="2022-12" db="EMBL/GenBank/DDBJ databases">
        <authorList>
            <person name="Petersen C."/>
        </authorList>
    </citation>
    <scope>NUCLEOTIDE SEQUENCE</scope>
    <source>
        <strain evidence="1">IBT 17660</strain>
    </source>
</reference>
<accession>A0A9W9WYY4</accession>
<evidence type="ECO:0000313" key="2">
    <source>
        <dbReference type="Proteomes" id="UP001147760"/>
    </source>
</evidence>
<organism evidence="1 2">
    <name type="scientific">Penicillium desertorum</name>
    <dbReference type="NCBI Taxonomy" id="1303715"/>
    <lineage>
        <taxon>Eukaryota</taxon>
        <taxon>Fungi</taxon>
        <taxon>Dikarya</taxon>
        <taxon>Ascomycota</taxon>
        <taxon>Pezizomycotina</taxon>
        <taxon>Eurotiomycetes</taxon>
        <taxon>Eurotiomycetidae</taxon>
        <taxon>Eurotiales</taxon>
        <taxon>Aspergillaceae</taxon>
        <taxon>Penicillium</taxon>
    </lineage>
</organism>
<dbReference type="Proteomes" id="UP001147760">
    <property type="component" value="Unassembled WGS sequence"/>
</dbReference>
<dbReference type="AlphaFoldDB" id="A0A9W9WYY4"/>
<reference evidence="1" key="2">
    <citation type="journal article" date="2023" name="IMA Fungus">
        <title>Comparative genomic study of the Penicillium genus elucidates a diverse pangenome and 15 lateral gene transfer events.</title>
        <authorList>
            <person name="Petersen C."/>
            <person name="Sorensen T."/>
            <person name="Nielsen M.R."/>
            <person name="Sondergaard T.E."/>
            <person name="Sorensen J.L."/>
            <person name="Fitzpatrick D.A."/>
            <person name="Frisvad J.C."/>
            <person name="Nielsen K.L."/>
        </authorList>
    </citation>
    <scope>NUCLEOTIDE SEQUENCE</scope>
    <source>
        <strain evidence="1">IBT 17660</strain>
    </source>
</reference>
<name>A0A9W9WYY4_9EURO</name>
<gene>
    <name evidence="1" type="ORF">N7530_004295</name>
</gene>
<dbReference type="EMBL" id="JAPWDO010000003">
    <property type="protein sequence ID" value="KAJ5478786.1"/>
    <property type="molecule type" value="Genomic_DNA"/>
</dbReference>
<evidence type="ECO:0000313" key="1">
    <source>
        <dbReference type="EMBL" id="KAJ5478786.1"/>
    </source>
</evidence>
<proteinExistence type="predicted"/>
<keyword evidence="2" id="KW-1185">Reference proteome</keyword>
<protein>
    <submittedName>
        <fullName evidence="1">Uncharacterized protein</fullName>
    </submittedName>
</protein>
<sequence length="62" mass="7105">MTGLRLKRHSEHWIGLGTTSMIAPVACSRRTMLYWKESSSPRFEAPVRMAPYVSLCYTCQVL</sequence>
<comment type="caution">
    <text evidence="1">The sequence shown here is derived from an EMBL/GenBank/DDBJ whole genome shotgun (WGS) entry which is preliminary data.</text>
</comment>